<organism evidence="2">
    <name type="scientific">Salmonella enterica I</name>
    <dbReference type="NCBI Taxonomy" id="59201"/>
    <lineage>
        <taxon>Bacteria</taxon>
        <taxon>Pseudomonadati</taxon>
        <taxon>Pseudomonadota</taxon>
        <taxon>Gammaproteobacteria</taxon>
        <taxon>Enterobacterales</taxon>
        <taxon>Enterobacteriaceae</taxon>
        <taxon>Salmonella</taxon>
    </lineage>
</organism>
<keyword evidence="1" id="KW-0812">Transmembrane</keyword>
<name>A0A3V2NY35_SALET</name>
<protein>
    <submittedName>
        <fullName evidence="2">Uncharacterized protein</fullName>
    </submittedName>
</protein>
<reference evidence="2" key="1">
    <citation type="submission" date="2018-07" db="EMBL/GenBank/DDBJ databases">
        <authorList>
            <person name="Ashton P.M."/>
            <person name="Dallman T."/>
            <person name="Nair S."/>
            <person name="De Pinna E."/>
            <person name="Peters T."/>
            <person name="Grant K."/>
        </authorList>
    </citation>
    <scope>NUCLEOTIDE SEQUENCE [LARGE SCALE GENOMIC DNA]</scope>
    <source>
        <strain evidence="2">440016</strain>
    </source>
</reference>
<feature type="transmembrane region" description="Helical" evidence="1">
    <location>
        <begin position="65"/>
        <end position="83"/>
    </location>
</feature>
<comment type="caution">
    <text evidence="2">The sequence shown here is derived from an EMBL/GenBank/DDBJ whole genome shotgun (WGS) entry which is preliminary data.</text>
</comment>
<dbReference type="EMBL" id="AAACIV010000019">
    <property type="protein sequence ID" value="EAA7254721.1"/>
    <property type="molecule type" value="Genomic_DNA"/>
</dbReference>
<evidence type="ECO:0000256" key="1">
    <source>
        <dbReference type="SAM" id="Phobius"/>
    </source>
</evidence>
<dbReference type="Proteomes" id="UP000839682">
    <property type="component" value="Unassembled WGS sequence"/>
</dbReference>
<keyword evidence="1" id="KW-0472">Membrane</keyword>
<keyword evidence="1" id="KW-1133">Transmembrane helix</keyword>
<proteinExistence type="predicted"/>
<feature type="transmembrane region" description="Helical" evidence="1">
    <location>
        <begin position="6"/>
        <end position="27"/>
    </location>
</feature>
<evidence type="ECO:0000313" key="2">
    <source>
        <dbReference type="EMBL" id="EAA7254721.1"/>
    </source>
</evidence>
<dbReference type="AlphaFoldDB" id="A0A3V2NY35"/>
<accession>A0A3V2NY35</accession>
<feature type="transmembrane region" description="Helical" evidence="1">
    <location>
        <begin position="39"/>
        <end position="59"/>
    </location>
</feature>
<gene>
    <name evidence="2" type="ORF">DSF98_18860</name>
</gene>
<sequence>MFDAALLNLPWETLVTLTCGYIGYFVANVGVNDGHKATEITFSTLIFGMFSAMVYRAFVWAGVDTWTATFPAVAYAFASGAYWRKYARKWMYAFLRKHDISWSDSTPSAWQGMFGHTDHSVTEVLVHLKDGSVLLSHLPGDFEDWPGGPFTLGNCGDITLYVTHRKKRGGNEWVKCENTTDDRWGVLATWIPQDQIARVDIRRIKAAGR</sequence>